<dbReference type="PATRIC" id="fig|36861.3.peg.2277"/>
<organism evidence="3 4">
    <name type="scientific">Thiobacillus denitrificans</name>
    <dbReference type="NCBI Taxonomy" id="36861"/>
    <lineage>
        <taxon>Bacteria</taxon>
        <taxon>Pseudomonadati</taxon>
        <taxon>Pseudomonadota</taxon>
        <taxon>Betaproteobacteria</taxon>
        <taxon>Nitrosomonadales</taxon>
        <taxon>Thiobacillaceae</taxon>
        <taxon>Thiobacillus</taxon>
    </lineage>
</organism>
<feature type="chain" id="PRO_5007125651" evidence="2">
    <location>
        <begin position="31"/>
        <end position="133"/>
    </location>
</feature>
<evidence type="ECO:0000256" key="2">
    <source>
        <dbReference type="SAM" id="SignalP"/>
    </source>
</evidence>
<reference evidence="3 4" key="1">
    <citation type="journal article" date="2015" name="Appl. Environ. Microbiol.">
        <title>Aerobic and Anaerobic Thiosulfate Oxidation by a Cold-Adapted, Subglacial Chemoautotroph.</title>
        <authorList>
            <person name="Harrold Z.R."/>
            <person name="Skidmore M.L."/>
            <person name="Hamilton T.L."/>
            <person name="Desch L."/>
            <person name="Amada K."/>
            <person name="van Gelder W."/>
            <person name="Glover K."/>
            <person name="Roden E.E."/>
            <person name="Boyd E.S."/>
        </authorList>
    </citation>
    <scope>NUCLEOTIDE SEQUENCE [LARGE SCALE GENOMIC DNA]</scope>
    <source>
        <strain evidence="3 4">RG</strain>
    </source>
</reference>
<feature type="signal peptide" evidence="2">
    <location>
        <begin position="1"/>
        <end position="30"/>
    </location>
</feature>
<evidence type="ECO:0000256" key="1">
    <source>
        <dbReference type="SAM" id="MobiDB-lite"/>
    </source>
</evidence>
<dbReference type="EMBL" id="LDUG01000036">
    <property type="protein sequence ID" value="KVW94213.1"/>
    <property type="molecule type" value="Genomic_DNA"/>
</dbReference>
<keyword evidence="4" id="KW-1185">Reference proteome</keyword>
<protein>
    <submittedName>
        <fullName evidence="3">Uncharacterized protein</fullName>
    </submittedName>
</protein>
<feature type="compositionally biased region" description="Basic and acidic residues" evidence="1">
    <location>
        <begin position="111"/>
        <end position="122"/>
    </location>
</feature>
<dbReference type="Proteomes" id="UP000064243">
    <property type="component" value="Unassembled WGS sequence"/>
</dbReference>
<comment type="caution">
    <text evidence="3">The sequence shown here is derived from an EMBL/GenBank/DDBJ whole genome shotgun (WGS) entry which is preliminary data.</text>
</comment>
<evidence type="ECO:0000313" key="3">
    <source>
        <dbReference type="EMBL" id="KVW94213.1"/>
    </source>
</evidence>
<proteinExistence type="predicted"/>
<gene>
    <name evidence="3" type="ORF">ABW22_12480</name>
</gene>
<keyword evidence="2" id="KW-0732">Signal</keyword>
<feature type="region of interest" description="Disordered" evidence="1">
    <location>
        <begin position="111"/>
        <end position="133"/>
    </location>
</feature>
<evidence type="ECO:0000313" key="4">
    <source>
        <dbReference type="Proteomes" id="UP000064243"/>
    </source>
</evidence>
<accession>A0A106BL78</accession>
<sequence length="133" mass="14427">MNMKQHFTLSALLSSLVAASVFALALPANAQMGSGMMDAKKGGPGSGTQQMSTMTNDMADQVMGMSGEMSKGNLSAAQQKQMGERMRMMATMMDDMSGMMGKGMMMDADTQKRMDQMRKQMDEMSPNTTPKKK</sequence>
<name>A0A106BL78_THIDE</name>
<dbReference type="AlphaFoldDB" id="A0A106BL78"/>
<dbReference type="RefSeq" id="WP_059757157.1">
    <property type="nucleotide sequence ID" value="NZ_LDUG01000036.1"/>
</dbReference>